<feature type="region of interest" description="Disordered" evidence="1">
    <location>
        <begin position="1"/>
        <end position="24"/>
    </location>
</feature>
<proteinExistence type="predicted"/>
<name>A0A8H8DMI1_9FUNG</name>
<dbReference type="OrthoDB" id="2013972at2759"/>
<keyword evidence="3" id="KW-1185">Reference proteome</keyword>
<gene>
    <name evidence="2" type="ORF">BJ554DRAFT_139</name>
</gene>
<evidence type="ECO:0000313" key="3">
    <source>
        <dbReference type="Proteomes" id="UP000673691"/>
    </source>
</evidence>
<dbReference type="Proteomes" id="UP000673691">
    <property type="component" value="Unassembled WGS sequence"/>
</dbReference>
<dbReference type="AlphaFoldDB" id="A0A8H8DMI1"/>
<evidence type="ECO:0000256" key="1">
    <source>
        <dbReference type="SAM" id="MobiDB-lite"/>
    </source>
</evidence>
<accession>A0A8H8DMI1</accession>
<organism evidence="2 3">
    <name type="scientific">Olpidium bornovanus</name>
    <dbReference type="NCBI Taxonomy" id="278681"/>
    <lineage>
        <taxon>Eukaryota</taxon>
        <taxon>Fungi</taxon>
        <taxon>Fungi incertae sedis</taxon>
        <taxon>Olpidiomycota</taxon>
        <taxon>Olpidiomycotina</taxon>
        <taxon>Olpidiomycetes</taxon>
        <taxon>Olpidiales</taxon>
        <taxon>Olpidiaceae</taxon>
        <taxon>Olpidium</taxon>
    </lineage>
</organism>
<dbReference type="EMBL" id="JAEFCI010000796">
    <property type="protein sequence ID" value="KAG5463327.1"/>
    <property type="molecule type" value="Genomic_DNA"/>
</dbReference>
<protein>
    <submittedName>
        <fullName evidence="2">Uncharacterized protein</fullName>
    </submittedName>
</protein>
<comment type="caution">
    <text evidence="2">The sequence shown here is derived from an EMBL/GenBank/DDBJ whole genome shotgun (WGS) entry which is preliminary data.</text>
</comment>
<reference evidence="2 3" key="1">
    <citation type="journal article" name="Sci. Rep.">
        <title>Genome-scale phylogenetic analyses confirm Olpidium as the closest living zoosporic fungus to the non-flagellated, terrestrial fungi.</title>
        <authorList>
            <person name="Chang Y."/>
            <person name="Rochon D."/>
            <person name="Sekimoto S."/>
            <person name="Wang Y."/>
            <person name="Chovatia M."/>
            <person name="Sandor L."/>
            <person name="Salamov A."/>
            <person name="Grigoriev I.V."/>
            <person name="Stajich J.E."/>
            <person name="Spatafora J.W."/>
        </authorList>
    </citation>
    <scope>NUCLEOTIDE SEQUENCE [LARGE SCALE GENOMIC DNA]</scope>
    <source>
        <strain evidence="2">S191</strain>
    </source>
</reference>
<sequence length="92" mass="10453">MPGGDHGPEGQSVSADQQCRPPRVAQQKICHGRVSNLEAHVPRQWWMTLFADEVYLKTDGDVVEDPEITREEIRVLEQNPRVLEIFLRGSAM</sequence>
<evidence type="ECO:0000313" key="2">
    <source>
        <dbReference type="EMBL" id="KAG5463327.1"/>
    </source>
</evidence>